<keyword evidence="4" id="KW-1185">Reference proteome</keyword>
<feature type="signal peptide" evidence="1">
    <location>
        <begin position="1"/>
        <end position="22"/>
    </location>
</feature>
<evidence type="ECO:0000313" key="4">
    <source>
        <dbReference type="Proteomes" id="UP000184609"/>
    </source>
</evidence>
<dbReference type="SUPFAM" id="SSF56601">
    <property type="entry name" value="beta-lactamase/transpeptidase-like"/>
    <property type="match status" value="1"/>
</dbReference>
<dbReference type="Gene3D" id="3.40.710.10">
    <property type="entry name" value="DD-peptidase/beta-lactamase superfamily"/>
    <property type="match status" value="1"/>
</dbReference>
<keyword evidence="1" id="KW-0732">Signal</keyword>
<dbReference type="InterPro" id="IPR012338">
    <property type="entry name" value="Beta-lactam/transpept-like"/>
</dbReference>
<evidence type="ECO:0000259" key="2">
    <source>
        <dbReference type="Pfam" id="PF00144"/>
    </source>
</evidence>
<dbReference type="Pfam" id="PF00144">
    <property type="entry name" value="Beta-lactamase"/>
    <property type="match status" value="1"/>
</dbReference>
<dbReference type="PANTHER" id="PTHR46825:SF9">
    <property type="entry name" value="BETA-LACTAMASE-RELATED DOMAIN-CONTAINING PROTEIN"/>
    <property type="match status" value="1"/>
</dbReference>
<dbReference type="RefSeq" id="WP_073573324.1">
    <property type="nucleotide sequence ID" value="NZ_FRXN01000006.1"/>
</dbReference>
<gene>
    <name evidence="3" type="ORF">SAMN04488108_3726</name>
</gene>
<name>A0A1M7ZJQ1_9BACT</name>
<dbReference type="InterPro" id="IPR050491">
    <property type="entry name" value="AmpC-like"/>
</dbReference>
<dbReference type="EMBL" id="FRXN01000006">
    <property type="protein sequence ID" value="SHO64896.1"/>
    <property type="molecule type" value="Genomic_DNA"/>
</dbReference>
<evidence type="ECO:0000313" key="3">
    <source>
        <dbReference type="EMBL" id="SHO64896.1"/>
    </source>
</evidence>
<organism evidence="3 4">
    <name type="scientific">Algoriphagus zhangzhouensis</name>
    <dbReference type="NCBI Taxonomy" id="1073327"/>
    <lineage>
        <taxon>Bacteria</taxon>
        <taxon>Pseudomonadati</taxon>
        <taxon>Bacteroidota</taxon>
        <taxon>Cytophagia</taxon>
        <taxon>Cytophagales</taxon>
        <taxon>Cyclobacteriaceae</taxon>
        <taxon>Algoriphagus</taxon>
    </lineage>
</organism>
<feature type="chain" id="PRO_5013314674" evidence="1">
    <location>
        <begin position="23"/>
        <end position="553"/>
    </location>
</feature>
<dbReference type="InterPro" id="IPR001466">
    <property type="entry name" value="Beta-lactam-related"/>
</dbReference>
<protein>
    <submittedName>
        <fullName evidence="3">CubicO group peptidase, beta-lactamase class C family</fullName>
    </submittedName>
</protein>
<sequence>MKKYNPLFVLAVLLLFSLESLAQSDAAWNQKIDSLFTEWNTPNHPGGAIAVMKDGKTIFSQAYGLASLEYLVPNSTGTIFNTGSVSKQFTAMGIVRLEEEGKLSFDDDIRKYIPELPDFGEKITIRHMLHHTSGLRSLHTLFGLAGWRDDDSRSNADLNRIILNQEDLNFSPGSEYLYCNTGYMLMVNIIENVTGEVFKEWMQENIFSELNMSQTYVEDLYSRVVPNNATSYYGSDHFERAVEYWGYVGSGNMHSTTADLLTWLSNFSHPKKGWESSFLKMQTVDLLTDGSENDYAFGVIVDEHLGKKRIQHGGSIGGFRAYVATYPEDELSIVALTNFSAGNPGGHSNQIAEIILGKSDVEPTPKPTFKSISLSNETLAKFEGTYWDNKAKSMQKVQLKNDTLRYSGTGRERALVPISSNTFKLLDVPADVEVKFETATKKDQLLVSVDGGAPSTFKEVANPEFKEEDLKDYVGEYYSSEVETTYTISVKDGKIELYQVRHGFIPAKVLFKDVLTADYPTNVIQFVRDSKGKITGILITNGRVRNAWFKKVL</sequence>
<dbReference type="AlphaFoldDB" id="A0A1M7ZJQ1"/>
<accession>A0A1M7ZJQ1</accession>
<dbReference type="PANTHER" id="PTHR46825">
    <property type="entry name" value="D-ALANYL-D-ALANINE-CARBOXYPEPTIDASE/ENDOPEPTIDASE AMPH"/>
    <property type="match status" value="1"/>
</dbReference>
<evidence type="ECO:0000256" key="1">
    <source>
        <dbReference type="SAM" id="SignalP"/>
    </source>
</evidence>
<reference evidence="4" key="1">
    <citation type="submission" date="2016-12" db="EMBL/GenBank/DDBJ databases">
        <authorList>
            <person name="Varghese N."/>
            <person name="Submissions S."/>
        </authorList>
    </citation>
    <scope>NUCLEOTIDE SEQUENCE [LARGE SCALE GENOMIC DNA]</scope>
    <source>
        <strain evidence="4">DSM 25035</strain>
    </source>
</reference>
<proteinExistence type="predicted"/>
<dbReference type="Proteomes" id="UP000184609">
    <property type="component" value="Unassembled WGS sequence"/>
</dbReference>
<dbReference type="OrthoDB" id="9793489at2"/>
<feature type="domain" description="Beta-lactamase-related" evidence="2">
    <location>
        <begin position="42"/>
        <end position="348"/>
    </location>
</feature>